<dbReference type="InterPro" id="IPR016166">
    <property type="entry name" value="FAD-bd_PCMH"/>
</dbReference>
<evidence type="ECO:0000256" key="4">
    <source>
        <dbReference type="ARBA" id="ARBA00022827"/>
    </source>
</evidence>
<keyword evidence="4" id="KW-0274">FAD</keyword>
<dbReference type="Pfam" id="PF01565">
    <property type="entry name" value="FAD_binding_4"/>
    <property type="match status" value="1"/>
</dbReference>
<dbReference type="Proteomes" id="UP000663843">
    <property type="component" value="Unassembled WGS sequence"/>
</dbReference>
<keyword evidence="5" id="KW-0560">Oxidoreductase</keyword>
<dbReference type="Gene3D" id="3.30.465.10">
    <property type="match status" value="1"/>
</dbReference>
<reference evidence="8" key="1">
    <citation type="submission" date="2021-01" db="EMBL/GenBank/DDBJ databases">
        <authorList>
            <person name="Kaushik A."/>
        </authorList>
    </citation>
    <scope>NUCLEOTIDE SEQUENCE</scope>
    <source>
        <strain evidence="8">AG2-2IIIB</strain>
    </source>
</reference>
<evidence type="ECO:0000256" key="1">
    <source>
        <dbReference type="ARBA" id="ARBA00001974"/>
    </source>
</evidence>
<evidence type="ECO:0000256" key="3">
    <source>
        <dbReference type="ARBA" id="ARBA00022630"/>
    </source>
</evidence>
<accession>A0A8H2W7P5</accession>
<dbReference type="GO" id="GO:0071949">
    <property type="term" value="F:FAD binding"/>
    <property type="evidence" value="ECO:0007669"/>
    <property type="project" value="InterPro"/>
</dbReference>
<gene>
    <name evidence="8" type="ORF">RDB_LOCUS3567</name>
</gene>
<comment type="cofactor">
    <cofactor evidence="1">
        <name>FAD</name>
        <dbReference type="ChEBI" id="CHEBI:57692"/>
    </cofactor>
</comment>
<dbReference type="PROSITE" id="PS51387">
    <property type="entry name" value="FAD_PCMH"/>
    <property type="match status" value="1"/>
</dbReference>
<name>A0A8H2W7P5_9AGAM</name>
<sequence>MSKMKGFVLDASGSAKIQTGNRLGEMAQKLWDNGKRALPHGVCAYIGTGGHTSFGGFGPFSRYAGLLQDHVTSAEVVLANGTLTTASATENPDLFWALRGAGASYGIVTQWTFSTLAAPPTVISYHVEYDKLIVTADQAKALLKKWQTIALAAPDNLSVICTVAKQVPVYGKKLYLQFRGTYYGTEANFKALSSTWSSTYSPGNFTYKVNNWYDGLVALGGSLDTSKPRTSINFFAKSIFAKSAITDSQWDRLFKLIGDEGISNDVDWFIEFDRYGGAVSKQAPDYTAFAHRDALISMQFYGGITTDPLPADGIPFITKLANAVDTNPKAAYANYVDPSLTPAQWKQQYFAGHYRRSLDVCYFTLRSTTTVDSLLFELESIMPKRTSARLAKGKKRVKVDEEEAYDDPEHDTDFELSESEQEEEHKPPPRKRQHTAAKLTRQVIRKKQVRGKQGLLADLINMPVDIFTELDAFISPERFYELAPLFGDHRTDEAALIQRQAQMLSGFLGACALDRMQELDDMKVARLSEIKRRLEEMGWSDEDMTFDWRYANRSEWENLVWQPKPLTDRTWANIRPKLIPLLEANREKRLALERDARKHLRRSRLLELVLGIKSKNYLALEFKVQYPVPSASLPPISTSYEPPFPDLVSTLDWPILNELYETDATVAEMEDKFEKHREEIEALIADWASTAQAHCIGLLRTGPQVRGDILRPTAIVYDDGSDPLINFSDDLKRLLRADSFFYKTRSFGYPVKEPLTYGGVFSSDSSRESSFVQQLSGVPSQSSLNMDQICLHREAQEVARVILADMGRPDASYLEMTAVGANFVCGRCHDADHMTWEQLIQHYVQRNEVYNCIQEVLPLFNAEMVYNNVHDPELFTDRPLVKYFS</sequence>
<dbReference type="PANTHER" id="PTHR42973:SF39">
    <property type="entry name" value="FAD-BINDING PCMH-TYPE DOMAIN-CONTAINING PROTEIN"/>
    <property type="match status" value="1"/>
</dbReference>
<dbReference type="InterPro" id="IPR036318">
    <property type="entry name" value="FAD-bd_PCMH-like_sf"/>
</dbReference>
<evidence type="ECO:0000256" key="5">
    <source>
        <dbReference type="ARBA" id="ARBA00023002"/>
    </source>
</evidence>
<feature type="domain" description="FAD-binding PCMH-type" evidence="7">
    <location>
        <begin position="1"/>
        <end position="118"/>
    </location>
</feature>
<dbReference type="EMBL" id="CAJMWT010000405">
    <property type="protein sequence ID" value="CAE6343318.1"/>
    <property type="molecule type" value="Genomic_DNA"/>
</dbReference>
<evidence type="ECO:0000256" key="2">
    <source>
        <dbReference type="ARBA" id="ARBA00005466"/>
    </source>
</evidence>
<dbReference type="InterPro" id="IPR006094">
    <property type="entry name" value="Oxid_FAD_bind_N"/>
</dbReference>
<dbReference type="SUPFAM" id="SSF56176">
    <property type="entry name" value="FAD-binding/transporter-associated domain-like"/>
    <property type="match status" value="1"/>
</dbReference>
<evidence type="ECO:0000256" key="6">
    <source>
        <dbReference type="SAM" id="MobiDB-lite"/>
    </source>
</evidence>
<evidence type="ECO:0000313" key="8">
    <source>
        <dbReference type="EMBL" id="CAE6343318.1"/>
    </source>
</evidence>
<evidence type="ECO:0000259" key="7">
    <source>
        <dbReference type="PROSITE" id="PS51387"/>
    </source>
</evidence>
<dbReference type="InterPro" id="IPR016169">
    <property type="entry name" value="FAD-bd_PCMH_sub2"/>
</dbReference>
<dbReference type="AlphaFoldDB" id="A0A8H2W7P5"/>
<dbReference type="Gene3D" id="3.40.462.20">
    <property type="match status" value="1"/>
</dbReference>
<protein>
    <recommendedName>
        <fullName evidence="7">FAD-binding PCMH-type domain-containing protein</fullName>
    </recommendedName>
</protein>
<comment type="similarity">
    <text evidence="2">Belongs to the oxygen-dependent FAD-linked oxidoreductase family.</text>
</comment>
<dbReference type="GO" id="GO:0016491">
    <property type="term" value="F:oxidoreductase activity"/>
    <property type="evidence" value="ECO:0007669"/>
    <property type="project" value="UniProtKB-KW"/>
</dbReference>
<feature type="region of interest" description="Disordered" evidence="6">
    <location>
        <begin position="397"/>
        <end position="439"/>
    </location>
</feature>
<feature type="compositionally biased region" description="Acidic residues" evidence="6">
    <location>
        <begin position="400"/>
        <end position="422"/>
    </location>
</feature>
<feature type="non-terminal residue" evidence="8">
    <location>
        <position position="1"/>
    </location>
</feature>
<dbReference type="PANTHER" id="PTHR42973">
    <property type="entry name" value="BINDING OXIDOREDUCTASE, PUTATIVE (AFU_ORTHOLOGUE AFUA_1G17690)-RELATED"/>
    <property type="match status" value="1"/>
</dbReference>
<keyword evidence="3" id="KW-0285">Flavoprotein</keyword>
<proteinExistence type="inferred from homology"/>
<evidence type="ECO:0000313" key="9">
    <source>
        <dbReference type="Proteomes" id="UP000663843"/>
    </source>
</evidence>
<dbReference type="InterPro" id="IPR050416">
    <property type="entry name" value="FAD-linked_Oxidoreductase"/>
</dbReference>
<comment type="caution">
    <text evidence="8">The sequence shown here is derived from an EMBL/GenBank/DDBJ whole genome shotgun (WGS) entry which is preliminary data.</text>
</comment>
<organism evidence="8 9">
    <name type="scientific">Rhizoctonia solani</name>
    <dbReference type="NCBI Taxonomy" id="456999"/>
    <lineage>
        <taxon>Eukaryota</taxon>
        <taxon>Fungi</taxon>
        <taxon>Dikarya</taxon>
        <taxon>Basidiomycota</taxon>
        <taxon>Agaricomycotina</taxon>
        <taxon>Agaricomycetes</taxon>
        <taxon>Cantharellales</taxon>
        <taxon>Ceratobasidiaceae</taxon>
        <taxon>Rhizoctonia</taxon>
    </lineage>
</organism>